<dbReference type="InterPro" id="IPR051311">
    <property type="entry name" value="DedA_domain"/>
</dbReference>
<evidence type="ECO:0000256" key="2">
    <source>
        <dbReference type="ARBA" id="ARBA00010792"/>
    </source>
</evidence>
<evidence type="ECO:0000259" key="8">
    <source>
        <dbReference type="Pfam" id="PF09335"/>
    </source>
</evidence>
<evidence type="ECO:0000256" key="7">
    <source>
        <dbReference type="SAM" id="Phobius"/>
    </source>
</evidence>
<evidence type="ECO:0000256" key="6">
    <source>
        <dbReference type="ARBA" id="ARBA00023136"/>
    </source>
</evidence>
<dbReference type="EMBL" id="JBDFRB010000007">
    <property type="protein sequence ID" value="MEN2744830.1"/>
    <property type="molecule type" value="Genomic_DNA"/>
</dbReference>
<evidence type="ECO:0000256" key="1">
    <source>
        <dbReference type="ARBA" id="ARBA00004651"/>
    </source>
</evidence>
<keyword evidence="4 7" id="KW-0812">Transmembrane</keyword>
<gene>
    <name evidence="9" type="ORF">ABCQ75_09795</name>
</gene>
<reference evidence="9 10" key="1">
    <citation type="submission" date="2024-05" db="EMBL/GenBank/DDBJ databases">
        <title>Sinomonas sp. nov., isolated from a waste landfill.</title>
        <authorList>
            <person name="Zhao Y."/>
        </authorList>
    </citation>
    <scope>NUCLEOTIDE SEQUENCE [LARGE SCALE GENOMIC DNA]</scope>
    <source>
        <strain evidence="9 10">CCTCC AB2014300</strain>
    </source>
</reference>
<comment type="subcellular location">
    <subcellularLocation>
        <location evidence="1">Cell membrane</location>
        <topology evidence="1">Multi-pass membrane protein</topology>
    </subcellularLocation>
</comment>
<feature type="transmembrane region" description="Helical" evidence="7">
    <location>
        <begin position="24"/>
        <end position="47"/>
    </location>
</feature>
<evidence type="ECO:0000313" key="9">
    <source>
        <dbReference type="EMBL" id="MEN2744830.1"/>
    </source>
</evidence>
<dbReference type="Pfam" id="PF09335">
    <property type="entry name" value="VTT_dom"/>
    <property type="match status" value="1"/>
</dbReference>
<dbReference type="Proteomes" id="UP001422074">
    <property type="component" value="Unassembled WGS sequence"/>
</dbReference>
<dbReference type="InterPro" id="IPR032816">
    <property type="entry name" value="VTT_dom"/>
</dbReference>
<proteinExistence type="inferred from homology"/>
<comment type="caution">
    <text evidence="9">The sequence shown here is derived from an EMBL/GenBank/DDBJ whole genome shotgun (WGS) entry which is preliminary data.</text>
</comment>
<dbReference type="PANTHER" id="PTHR42709:SF6">
    <property type="entry name" value="UNDECAPRENYL PHOSPHATE TRANSPORTER A"/>
    <property type="match status" value="1"/>
</dbReference>
<name>A0ABU9X353_9MICC</name>
<keyword evidence="6 7" id="KW-0472">Membrane</keyword>
<sequence>MPSEIILPLAGFTASKSPLGVVEMILWCTAGSLAGAWALYAVGALLGRARTHRLLGRLPLMKLEDVEKAEAWFGKHAKSSVFFGRMVPVVRSLVSIPAGITRMGPVLFTLLTAGGSLLWNGGLIMAGYLLGEKWQSVRPYVGGFSNLVLVAMGVAVAIWVIRRVRAKRST</sequence>
<protein>
    <submittedName>
        <fullName evidence="9">DedA family protein</fullName>
    </submittedName>
</protein>
<evidence type="ECO:0000313" key="10">
    <source>
        <dbReference type="Proteomes" id="UP001422074"/>
    </source>
</evidence>
<accession>A0ABU9X353</accession>
<dbReference type="RefSeq" id="WP_345885131.1">
    <property type="nucleotide sequence ID" value="NZ_JBDFRB010000007.1"/>
</dbReference>
<keyword evidence="5 7" id="KW-1133">Transmembrane helix</keyword>
<feature type="transmembrane region" description="Helical" evidence="7">
    <location>
        <begin position="106"/>
        <end position="128"/>
    </location>
</feature>
<evidence type="ECO:0000256" key="5">
    <source>
        <dbReference type="ARBA" id="ARBA00022989"/>
    </source>
</evidence>
<feature type="domain" description="VTT" evidence="8">
    <location>
        <begin position="2"/>
        <end position="128"/>
    </location>
</feature>
<feature type="transmembrane region" description="Helical" evidence="7">
    <location>
        <begin position="140"/>
        <end position="161"/>
    </location>
</feature>
<organism evidence="9 10">
    <name type="scientific">Sinomonas halotolerans</name>
    <dbReference type="NCBI Taxonomy" id="1644133"/>
    <lineage>
        <taxon>Bacteria</taxon>
        <taxon>Bacillati</taxon>
        <taxon>Actinomycetota</taxon>
        <taxon>Actinomycetes</taxon>
        <taxon>Micrococcales</taxon>
        <taxon>Micrococcaceae</taxon>
        <taxon>Sinomonas</taxon>
    </lineage>
</organism>
<evidence type="ECO:0000256" key="3">
    <source>
        <dbReference type="ARBA" id="ARBA00022475"/>
    </source>
</evidence>
<keyword evidence="3" id="KW-1003">Cell membrane</keyword>
<evidence type="ECO:0000256" key="4">
    <source>
        <dbReference type="ARBA" id="ARBA00022692"/>
    </source>
</evidence>
<comment type="similarity">
    <text evidence="2">Belongs to the DedA family.</text>
</comment>
<dbReference type="PANTHER" id="PTHR42709">
    <property type="entry name" value="ALKALINE PHOSPHATASE LIKE PROTEIN"/>
    <property type="match status" value="1"/>
</dbReference>
<keyword evidence="10" id="KW-1185">Reference proteome</keyword>